<dbReference type="STRING" id="135651.G0MAJ6"/>
<evidence type="ECO:0000256" key="2">
    <source>
        <dbReference type="ARBA" id="ARBA00022670"/>
    </source>
</evidence>
<reference evidence="11" key="1">
    <citation type="submission" date="2011-07" db="EMBL/GenBank/DDBJ databases">
        <authorList>
            <consortium name="Caenorhabditis brenneri Sequencing and Analysis Consortium"/>
            <person name="Wilson R.K."/>
        </authorList>
    </citation>
    <scope>NUCLEOTIDE SEQUENCE [LARGE SCALE GENOMIC DNA]</scope>
    <source>
        <strain evidence="11">PB2801</strain>
    </source>
</reference>
<sequence length="364" mass="40839">MIVFPFFLFFLVIVTGDGRSINNIKPLEENFLYEGDILLPKKNLEFGRTSEGRLVGKLKSETAGRRNLIVKDRSLRWTFPINYHIDKDGHAFGFAHEHKHFKREAHVVVKFENVNSTEWHNFDMELESEMEDFGISYDHGSVMHYSRNAFSMNNKDSIQTVDPNFQSTIGQDVGPSFADVKKLNFAYCNATCPNTLNCTRGGYINPNDCSVCKCPVGFEGKLCEKVAVNIDACGASNLTATGRAQTIHAAGAKTCYYLIKAPVNKRVMFKGIIHGFPKEWQCAGGYVEINYNGDFTVTGARFCSFDPPNYHSQQEEILIIYKGSKNSLFGLFYRYDDSAPSTTALSVVKTNKAASDASKKIKKN</sequence>
<evidence type="ECO:0000313" key="10">
    <source>
        <dbReference type="EMBL" id="EGT40528.1"/>
    </source>
</evidence>
<evidence type="ECO:0000256" key="5">
    <source>
        <dbReference type="ARBA" id="ARBA00022833"/>
    </source>
</evidence>
<keyword evidence="4 8" id="KW-0378">Hydrolase</keyword>
<dbReference type="InterPro" id="IPR000742">
    <property type="entry name" value="EGF"/>
</dbReference>
<evidence type="ECO:0000256" key="3">
    <source>
        <dbReference type="ARBA" id="ARBA00022723"/>
    </source>
</evidence>
<keyword evidence="2 8" id="KW-0645">Protease</keyword>
<feature type="signal peptide" evidence="8">
    <location>
        <begin position="1"/>
        <end position="18"/>
    </location>
</feature>
<dbReference type="AlphaFoldDB" id="G0MAJ6"/>
<comment type="cofactor">
    <cofactor evidence="8">
        <name>Zn(2+)</name>
        <dbReference type="ChEBI" id="CHEBI:29105"/>
    </cofactor>
    <text evidence="8">Binds 1 zinc ion per subunit.</text>
</comment>
<feature type="domain" description="Peptidase M12A" evidence="9">
    <location>
        <begin position="89"/>
        <end position="189"/>
    </location>
</feature>
<dbReference type="InParanoid" id="G0MAJ6"/>
<dbReference type="GO" id="GO:0004222">
    <property type="term" value="F:metalloendopeptidase activity"/>
    <property type="evidence" value="ECO:0007669"/>
    <property type="project" value="UniProtKB-UniRule"/>
</dbReference>
<evidence type="ECO:0000256" key="1">
    <source>
        <dbReference type="ARBA" id="ARBA00022536"/>
    </source>
</evidence>
<evidence type="ECO:0000256" key="6">
    <source>
        <dbReference type="ARBA" id="ARBA00023049"/>
    </source>
</evidence>
<dbReference type="InterPro" id="IPR001506">
    <property type="entry name" value="Peptidase_M12A"/>
</dbReference>
<dbReference type="EC" id="3.4.24.-" evidence="8"/>
<evidence type="ECO:0000256" key="7">
    <source>
        <dbReference type="PROSITE-ProRule" id="PRU01211"/>
    </source>
</evidence>
<dbReference type="GO" id="GO:0006508">
    <property type="term" value="P:proteolysis"/>
    <property type="evidence" value="ECO:0007669"/>
    <property type="project" value="UniProtKB-KW"/>
</dbReference>
<keyword evidence="5 8" id="KW-0862">Zinc</keyword>
<dbReference type="Proteomes" id="UP000008068">
    <property type="component" value="Unassembled WGS sequence"/>
</dbReference>
<keyword evidence="11" id="KW-1185">Reference proteome</keyword>
<accession>G0MAJ6</accession>
<dbReference type="InterPro" id="IPR024079">
    <property type="entry name" value="MetalloPept_cat_dom_sf"/>
</dbReference>
<comment type="caution">
    <text evidence="7">Lacks conserved residue(s) required for the propagation of feature annotation.</text>
</comment>
<dbReference type="OMA" id="NSTEWHN"/>
<dbReference type="PRINTS" id="PR00480">
    <property type="entry name" value="ASTACIN"/>
</dbReference>
<dbReference type="eggNOG" id="KOG3714">
    <property type="taxonomic scope" value="Eukaryota"/>
</dbReference>
<dbReference type="SUPFAM" id="SSF55486">
    <property type="entry name" value="Metalloproteases ('zincins'), catalytic domain"/>
    <property type="match status" value="1"/>
</dbReference>
<evidence type="ECO:0000256" key="4">
    <source>
        <dbReference type="ARBA" id="ARBA00022801"/>
    </source>
</evidence>
<dbReference type="InterPro" id="IPR035914">
    <property type="entry name" value="Sperma_CUB_dom_sf"/>
</dbReference>
<keyword evidence="8" id="KW-0732">Signal</keyword>
<name>G0MAJ6_CAEBE</name>
<dbReference type="Gene3D" id="3.40.390.10">
    <property type="entry name" value="Collagenase (Catalytic Domain)"/>
    <property type="match status" value="1"/>
</dbReference>
<keyword evidence="3 8" id="KW-0479">Metal-binding</keyword>
<dbReference type="PROSITE" id="PS01186">
    <property type="entry name" value="EGF_2"/>
    <property type="match status" value="1"/>
</dbReference>
<dbReference type="PANTHER" id="PTHR10127:SF780">
    <property type="entry name" value="METALLOENDOPEPTIDASE"/>
    <property type="match status" value="1"/>
</dbReference>
<proteinExistence type="predicted"/>
<dbReference type="PROSITE" id="PS51864">
    <property type="entry name" value="ASTACIN"/>
    <property type="match status" value="1"/>
</dbReference>
<dbReference type="EMBL" id="GL379788">
    <property type="protein sequence ID" value="EGT40528.1"/>
    <property type="molecule type" value="Genomic_DNA"/>
</dbReference>
<evidence type="ECO:0000313" key="11">
    <source>
        <dbReference type="Proteomes" id="UP000008068"/>
    </source>
</evidence>
<dbReference type="PROSITE" id="PS00022">
    <property type="entry name" value="EGF_1"/>
    <property type="match status" value="1"/>
</dbReference>
<organism evidence="11">
    <name type="scientific">Caenorhabditis brenneri</name>
    <name type="common">Nematode worm</name>
    <dbReference type="NCBI Taxonomy" id="135651"/>
    <lineage>
        <taxon>Eukaryota</taxon>
        <taxon>Metazoa</taxon>
        <taxon>Ecdysozoa</taxon>
        <taxon>Nematoda</taxon>
        <taxon>Chromadorea</taxon>
        <taxon>Rhabditida</taxon>
        <taxon>Rhabditina</taxon>
        <taxon>Rhabditomorpha</taxon>
        <taxon>Rhabditoidea</taxon>
        <taxon>Rhabditidae</taxon>
        <taxon>Peloderinae</taxon>
        <taxon>Caenorhabditis</taxon>
    </lineage>
</organism>
<dbReference type="OrthoDB" id="5913174at2759"/>
<dbReference type="HOGENOM" id="CLU_017286_1_4_1"/>
<keyword evidence="1" id="KW-0245">EGF-like domain</keyword>
<evidence type="ECO:0000256" key="8">
    <source>
        <dbReference type="RuleBase" id="RU361183"/>
    </source>
</evidence>
<protein>
    <recommendedName>
        <fullName evidence="8">Metalloendopeptidase</fullName>
        <ecNumber evidence="8">3.4.24.-</ecNumber>
    </recommendedName>
</protein>
<gene>
    <name evidence="10" type="ORF">CAEBREN_02929</name>
</gene>
<keyword evidence="6 8" id="KW-0482">Metalloprotease</keyword>
<feature type="chain" id="PRO_5005130684" description="Metalloendopeptidase" evidence="8">
    <location>
        <begin position="19"/>
        <end position="364"/>
    </location>
</feature>
<dbReference type="PANTHER" id="PTHR10127">
    <property type="entry name" value="DISCOIDIN, CUB, EGF, LAMININ , AND ZINC METALLOPROTEASE DOMAIN CONTAINING"/>
    <property type="match status" value="1"/>
</dbReference>
<evidence type="ECO:0000259" key="9">
    <source>
        <dbReference type="PROSITE" id="PS51864"/>
    </source>
</evidence>
<dbReference type="Pfam" id="PF01400">
    <property type="entry name" value="Astacin"/>
    <property type="match status" value="1"/>
</dbReference>
<dbReference type="SUPFAM" id="SSF49854">
    <property type="entry name" value="Spermadhesin, CUB domain"/>
    <property type="match status" value="1"/>
</dbReference>
<dbReference type="GO" id="GO:0046872">
    <property type="term" value="F:metal ion binding"/>
    <property type="evidence" value="ECO:0007669"/>
    <property type="project" value="UniProtKB-KW"/>
</dbReference>